<organism evidence="2 3">
    <name type="scientific">Pleurodeles waltl</name>
    <name type="common">Iberian ribbed newt</name>
    <dbReference type="NCBI Taxonomy" id="8319"/>
    <lineage>
        <taxon>Eukaryota</taxon>
        <taxon>Metazoa</taxon>
        <taxon>Chordata</taxon>
        <taxon>Craniata</taxon>
        <taxon>Vertebrata</taxon>
        <taxon>Euteleostomi</taxon>
        <taxon>Amphibia</taxon>
        <taxon>Batrachia</taxon>
        <taxon>Caudata</taxon>
        <taxon>Salamandroidea</taxon>
        <taxon>Salamandridae</taxon>
        <taxon>Pleurodelinae</taxon>
        <taxon>Pleurodeles</taxon>
    </lineage>
</organism>
<dbReference type="EMBL" id="JANPWB010000010">
    <property type="protein sequence ID" value="KAJ1145354.1"/>
    <property type="molecule type" value="Genomic_DNA"/>
</dbReference>
<comment type="caution">
    <text evidence="2">The sequence shown here is derived from an EMBL/GenBank/DDBJ whole genome shotgun (WGS) entry which is preliminary data.</text>
</comment>
<feature type="region of interest" description="Disordered" evidence="1">
    <location>
        <begin position="1"/>
        <end position="73"/>
    </location>
</feature>
<gene>
    <name evidence="2" type="ORF">NDU88_011643</name>
</gene>
<evidence type="ECO:0000256" key="1">
    <source>
        <dbReference type="SAM" id="MobiDB-lite"/>
    </source>
</evidence>
<feature type="compositionally biased region" description="Low complexity" evidence="1">
    <location>
        <begin position="1"/>
        <end position="15"/>
    </location>
</feature>
<protein>
    <submittedName>
        <fullName evidence="2">Uncharacterized protein</fullName>
    </submittedName>
</protein>
<evidence type="ECO:0000313" key="3">
    <source>
        <dbReference type="Proteomes" id="UP001066276"/>
    </source>
</evidence>
<name>A0AAV7R295_PLEWA</name>
<accession>A0AAV7R295</accession>
<keyword evidence="3" id="KW-1185">Reference proteome</keyword>
<proteinExistence type="predicted"/>
<sequence>MVARSSSAPRVSPAVLRRSAHHTGLVPDRRRGEGEQKGGREKEQGRDPSRGLRVRAPPQHAYSPPPVAAGRIH</sequence>
<dbReference type="AlphaFoldDB" id="A0AAV7R295"/>
<feature type="compositionally biased region" description="Basic and acidic residues" evidence="1">
    <location>
        <begin position="27"/>
        <end position="50"/>
    </location>
</feature>
<evidence type="ECO:0000313" key="2">
    <source>
        <dbReference type="EMBL" id="KAJ1145354.1"/>
    </source>
</evidence>
<reference evidence="2" key="1">
    <citation type="journal article" date="2022" name="bioRxiv">
        <title>Sequencing and chromosome-scale assembly of the giantPleurodeles waltlgenome.</title>
        <authorList>
            <person name="Brown T."/>
            <person name="Elewa A."/>
            <person name="Iarovenko S."/>
            <person name="Subramanian E."/>
            <person name="Araus A.J."/>
            <person name="Petzold A."/>
            <person name="Susuki M."/>
            <person name="Suzuki K.-i.T."/>
            <person name="Hayashi T."/>
            <person name="Toyoda A."/>
            <person name="Oliveira C."/>
            <person name="Osipova E."/>
            <person name="Leigh N.D."/>
            <person name="Simon A."/>
            <person name="Yun M.H."/>
        </authorList>
    </citation>
    <scope>NUCLEOTIDE SEQUENCE</scope>
    <source>
        <strain evidence="2">20211129_DDA</strain>
        <tissue evidence="2">Liver</tissue>
    </source>
</reference>
<dbReference type="Proteomes" id="UP001066276">
    <property type="component" value="Chromosome 6"/>
</dbReference>